<keyword evidence="10 14" id="KW-0472">Membrane</keyword>
<dbReference type="InterPro" id="IPR000793">
    <property type="entry name" value="ATP_synth_asu_C"/>
</dbReference>
<keyword evidence="4 14" id="KW-0813">Transport</keyword>
<accession>A0ABU9D7X8</accession>
<comment type="similarity">
    <text evidence="3 14">Belongs to the ATPase alpha/beta chains family.</text>
</comment>
<dbReference type="Gene3D" id="1.20.150.20">
    <property type="entry name" value="ATP synthase alpha/beta chain, C-terminal domain"/>
    <property type="match status" value="1"/>
</dbReference>
<dbReference type="CDD" id="cd18113">
    <property type="entry name" value="ATP-synt_F1_alpha_C"/>
    <property type="match status" value="1"/>
</dbReference>
<dbReference type="PANTHER" id="PTHR48082">
    <property type="entry name" value="ATP SYNTHASE SUBUNIT ALPHA, MITOCHONDRIAL"/>
    <property type="match status" value="1"/>
</dbReference>
<evidence type="ECO:0000256" key="14">
    <source>
        <dbReference type="HAMAP-Rule" id="MF_01346"/>
    </source>
</evidence>
<keyword evidence="5 14" id="KW-0547">Nucleotide-binding</keyword>
<feature type="site" description="Required for activity" evidence="14">
    <location>
        <position position="374"/>
    </location>
</feature>
<dbReference type="InterPro" id="IPR038376">
    <property type="entry name" value="ATP_synth_asu_C_sf"/>
</dbReference>
<keyword evidence="6 14" id="KW-0375">Hydrogen ion transport</keyword>
<keyword evidence="8 14" id="KW-1278">Translocase</keyword>
<dbReference type="SUPFAM" id="SSF52540">
    <property type="entry name" value="P-loop containing nucleoside triphosphate hydrolases"/>
    <property type="match status" value="1"/>
</dbReference>
<evidence type="ECO:0000259" key="16">
    <source>
        <dbReference type="Pfam" id="PF00306"/>
    </source>
</evidence>
<proteinExistence type="inferred from homology"/>
<evidence type="ECO:0000256" key="6">
    <source>
        <dbReference type="ARBA" id="ARBA00022781"/>
    </source>
</evidence>
<dbReference type="RefSeq" id="WP_341370674.1">
    <property type="nucleotide sequence ID" value="NZ_JBBPCO010000006.1"/>
</dbReference>
<dbReference type="CDD" id="cd01132">
    <property type="entry name" value="F1-ATPase_alpha_CD"/>
    <property type="match status" value="1"/>
</dbReference>
<evidence type="ECO:0000313" key="18">
    <source>
        <dbReference type="EMBL" id="MEK8089620.1"/>
    </source>
</evidence>
<dbReference type="InterPro" id="IPR033732">
    <property type="entry name" value="ATP_synth_F1_a_nt-bd_dom"/>
</dbReference>
<dbReference type="InterPro" id="IPR027417">
    <property type="entry name" value="P-loop_NTPase"/>
</dbReference>
<dbReference type="InterPro" id="IPR023366">
    <property type="entry name" value="ATP_synth_asu-like_sf"/>
</dbReference>
<dbReference type="Proteomes" id="UP001446205">
    <property type="component" value="Unassembled WGS sequence"/>
</dbReference>
<dbReference type="InterPro" id="IPR005294">
    <property type="entry name" value="ATP_synth_F1_asu"/>
</dbReference>
<dbReference type="Gene3D" id="3.40.50.300">
    <property type="entry name" value="P-loop containing nucleotide triphosphate hydrolases"/>
    <property type="match status" value="1"/>
</dbReference>
<keyword evidence="12 14" id="KW-0066">ATP synthesis</keyword>
<keyword evidence="19" id="KW-1185">Reference proteome</keyword>
<evidence type="ECO:0000256" key="1">
    <source>
        <dbReference type="ARBA" id="ARBA00003784"/>
    </source>
</evidence>
<dbReference type="EMBL" id="JBBPCO010000006">
    <property type="protein sequence ID" value="MEK8089620.1"/>
    <property type="molecule type" value="Genomic_DNA"/>
</dbReference>
<keyword evidence="14" id="KW-1003">Cell membrane</keyword>
<keyword evidence="9 14" id="KW-0406">Ion transport</keyword>
<feature type="domain" description="ATPase F1/V1/A1 complex alpha/beta subunit nucleotide-binding" evidence="15">
    <location>
        <begin position="150"/>
        <end position="376"/>
    </location>
</feature>
<comment type="function">
    <text evidence="1 14">Produces ATP from ADP in the presence of a proton gradient across the membrane. The alpha chain is a regulatory subunit.</text>
</comment>
<evidence type="ECO:0000256" key="5">
    <source>
        <dbReference type="ARBA" id="ARBA00022741"/>
    </source>
</evidence>
<comment type="caution">
    <text evidence="18">The sequence shown here is derived from an EMBL/GenBank/DDBJ whole genome shotgun (WGS) entry which is preliminary data.</text>
</comment>
<dbReference type="Gene3D" id="2.40.30.20">
    <property type="match status" value="1"/>
</dbReference>
<evidence type="ECO:0000256" key="12">
    <source>
        <dbReference type="ARBA" id="ARBA00023310"/>
    </source>
</evidence>
<feature type="domain" description="ATPase F1/V1/A1 complex alpha/beta subunit N-terminal" evidence="17">
    <location>
        <begin position="29"/>
        <end position="93"/>
    </location>
</feature>
<protein>
    <recommendedName>
        <fullName evidence="14">ATP synthase subunit alpha</fullName>
        <ecNumber evidence="14">7.1.2.2</ecNumber>
    </recommendedName>
    <alternativeName>
        <fullName evidence="14">ATP synthase F1 sector subunit alpha</fullName>
    </alternativeName>
    <alternativeName>
        <fullName evidence="14">F-ATPase subunit alpha</fullName>
    </alternativeName>
</protein>
<evidence type="ECO:0000256" key="7">
    <source>
        <dbReference type="ARBA" id="ARBA00022840"/>
    </source>
</evidence>
<evidence type="ECO:0000256" key="4">
    <source>
        <dbReference type="ARBA" id="ARBA00022448"/>
    </source>
</evidence>
<comment type="subunit">
    <text evidence="13">F-type ATPases have 2 components, CF(1) - the catalytic core - and CF(0) - the membrane proton channel. CF(1) has five subunits: alpha(3), beta(3), gamma(1), delta(1), epsilon(1). CF(0) has four main subunits: a(1), b(1), b'(1) and c(9-12).</text>
</comment>
<organism evidence="18 19">
    <name type="scientific">Thermithiobacillus plumbiphilus</name>
    <dbReference type="NCBI Taxonomy" id="1729899"/>
    <lineage>
        <taxon>Bacteria</taxon>
        <taxon>Pseudomonadati</taxon>
        <taxon>Pseudomonadota</taxon>
        <taxon>Acidithiobacillia</taxon>
        <taxon>Acidithiobacillales</taxon>
        <taxon>Thermithiobacillaceae</taxon>
        <taxon>Thermithiobacillus</taxon>
    </lineage>
</organism>
<dbReference type="CDD" id="cd18116">
    <property type="entry name" value="ATP-synt_F1_alpha_N"/>
    <property type="match status" value="1"/>
</dbReference>
<evidence type="ECO:0000256" key="11">
    <source>
        <dbReference type="ARBA" id="ARBA00023196"/>
    </source>
</evidence>
<sequence>MQQLNPSEISELIKAKIASFETRTEARTQGTVISLNDGIIRVHGLGDVMQGEMLELPGGLFALALNLERDNVGAVVLGDYSGINEGDPVKTTGKVMEVPVGPALIGRVVNTLGQPIDGKGPINTSVTATLEKIAPGVISRKSVDQPLQTGVKAIDAMVPVGRGQRELIIGDRQTGKTAVAVDAIINQKGTGVICIYVAIGQKASSVASVVRRLEEHGAMDHTIVVAASASESAALQYLAPYSGCAMGEYFRDRGEDALIVYDDLTKQAWAYRQISLLLRRPPGREAYPGDVFYLHSRLLERAARVNAEFVERMTHGEVKGKTGSLTALPIIETQAGDVSAFVPTNVISITDGQIYLETDLFNAGIRPAINAGLSVSRVGGAAQTKIIKKLGGGIRLDLAQYRELAAFAQFASDLDETTRKQIERGKRVTELLKQDQYSPMSVAEMAVSLFAANSGAIDDVPVDKTRDFERALQGYVKSNHADLLAAINAKPDLTDEAKSQMETVIKQFKANSAY</sequence>
<dbReference type="HAMAP" id="MF_01346">
    <property type="entry name" value="ATP_synth_alpha_bact"/>
    <property type="match status" value="1"/>
</dbReference>
<dbReference type="Pfam" id="PF02874">
    <property type="entry name" value="ATP-synt_ab_N"/>
    <property type="match status" value="1"/>
</dbReference>
<evidence type="ECO:0000259" key="15">
    <source>
        <dbReference type="Pfam" id="PF00006"/>
    </source>
</evidence>
<evidence type="ECO:0000256" key="3">
    <source>
        <dbReference type="ARBA" id="ARBA00008936"/>
    </source>
</evidence>
<feature type="binding site" evidence="14">
    <location>
        <begin position="170"/>
        <end position="177"/>
    </location>
    <ligand>
        <name>ATP</name>
        <dbReference type="ChEBI" id="CHEBI:30616"/>
    </ligand>
</feature>
<evidence type="ECO:0000259" key="17">
    <source>
        <dbReference type="Pfam" id="PF02874"/>
    </source>
</evidence>
<dbReference type="PIRSF" id="PIRSF039088">
    <property type="entry name" value="F_ATPase_subunit_alpha"/>
    <property type="match status" value="1"/>
</dbReference>
<evidence type="ECO:0000256" key="8">
    <source>
        <dbReference type="ARBA" id="ARBA00022967"/>
    </source>
</evidence>
<evidence type="ECO:0000256" key="10">
    <source>
        <dbReference type="ARBA" id="ARBA00023136"/>
    </source>
</evidence>
<comment type="subcellular location">
    <subcellularLocation>
        <location evidence="14">Cell membrane</location>
        <topology evidence="14">Peripheral membrane protein</topology>
    </subcellularLocation>
    <subcellularLocation>
        <location evidence="2">Membrane</location>
    </subcellularLocation>
</comment>
<dbReference type="Pfam" id="PF00306">
    <property type="entry name" value="ATP-synt_ab_C"/>
    <property type="match status" value="1"/>
</dbReference>
<gene>
    <name evidence="14 18" type="primary">atpA</name>
    <name evidence="18" type="ORF">WOB96_07555</name>
</gene>
<dbReference type="InterPro" id="IPR020003">
    <property type="entry name" value="ATPase_a/bsu_AS"/>
</dbReference>
<dbReference type="SUPFAM" id="SSF47917">
    <property type="entry name" value="C-terminal domain of alpha and beta subunits of F1 ATP synthase"/>
    <property type="match status" value="1"/>
</dbReference>
<keyword evidence="7 14" id="KW-0067">ATP-binding</keyword>
<reference evidence="18 19" key="1">
    <citation type="submission" date="2024-04" db="EMBL/GenBank/DDBJ databases">
        <authorList>
            <person name="Abashina T."/>
            <person name="Shaikin A."/>
        </authorList>
    </citation>
    <scope>NUCLEOTIDE SEQUENCE [LARGE SCALE GENOMIC DNA]</scope>
    <source>
        <strain evidence="18 19">AAFK</strain>
    </source>
</reference>
<dbReference type="PROSITE" id="PS00152">
    <property type="entry name" value="ATPASE_ALPHA_BETA"/>
    <property type="match status" value="1"/>
</dbReference>
<name>A0ABU9D7X8_9PROT</name>
<dbReference type="Pfam" id="PF00006">
    <property type="entry name" value="ATP-synt_ab"/>
    <property type="match status" value="1"/>
</dbReference>
<dbReference type="PANTHER" id="PTHR48082:SF2">
    <property type="entry name" value="ATP SYNTHASE SUBUNIT ALPHA, MITOCHONDRIAL"/>
    <property type="match status" value="1"/>
</dbReference>
<dbReference type="InterPro" id="IPR000194">
    <property type="entry name" value="ATPase_F1/V1/A1_a/bsu_nucl-bd"/>
</dbReference>
<evidence type="ECO:0000256" key="2">
    <source>
        <dbReference type="ARBA" id="ARBA00004370"/>
    </source>
</evidence>
<comment type="catalytic activity">
    <reaction evidence="14">
        <text>ATP + H2O + 4 H(+)(in) = ADP + phosphate + 5 H(+)(out)</text>
        <dbReference type="Rhea" id="RHEA:57720"/>
        <dbReference type="ChEBI" id="CHEBI:15377"/>
        <dbReference type="ChEBI" id="CHEBI:15378"/>
        <dbReference type="ChEBI" id="CHEBI:30616"/>
        <dbReference type="ChEBI" id="CHEBI:43474"/>
        <dbReference type="ChEBI" id="CHEBI:456216"/>
        <dbReference type="EC" id="7.1.2.2"/>
    </reaction>
</comment>
<evidence type="ECO:0000256" key="13">
    <source>
        <dbReference type="ARBA" id="ARBA00026013"/>
    </source>
</evidence>
<evidence type="ECO:0000313" key="19">
    <source>
        <dbReference type="Proteomes" id="UP001446205"/>
    </source>
</evidence>
<dbReference type="NCBIfam" id="TIGR00962">
    <property type="entry name" value="atpA"/>
    <property type="match status" value="1"/>
</dbReference>
<keyword evidence="11 14" id="KW-0139">CF(1)</keyword>
<dbReference type="InterPro" id="IPR004100">
    <property type="entry name" value="ATPase_F1/V1/A1_a/bsu_N"/>
</dbReference>
<evidence type="ECO:0000256" key="9">
    <source>
        <dbReference type="ARBA" id="ARBA00023065"/>
    </source>
</evidence>
<dbReference type="EC" id="7.1.2.2" evidence="14"/>
<feature type="domain" description="ATP synthase alpha subunit C-terminal" evidence="16">
    <location>
        <begin position="383"/>
        <end position="508"/>
    </location>
</feature>
<dbReference type="SUPFAM" id="SSF50615">
    <property type="entry name" value="N-terminal domain of alpha and beta subunits of F1 ATP synthase"/>
    <property type="match status" value="1"/>
</dbReference>
<dbReference type="NCBIfam" id="NF009884">
    <property type="entry name" value="PRK13343.1"/>
    <property type="match status" value="1"/>
</dbReference>
<dbReference type="InterPro" id="IPR036121">
    <property type="entry name" value="ATPase_F1/V1/A1_a/bsu_N_sf"/>
</dbReference>